<dbReference type="Proteomes" id="UP000735302">
    <property type="component" value="Unassembled WGS sequence"/>
</dbReference>
<protein>
    <submittedName>
        <fullName evidence="1">Uncharacterized protein</fullName>
    </submittedName>
</protein>
<dbReference type="AlphaFoldDB" id="A0AAV4C6Y3"/>
<dbReference type="EMBL" id="BLXT01005830">
    <property type="protein sequence ID" value="GFO26429.1"/>
    <property type="molecule type" value="Genomic_DNA"/>
</dbReference>
<organism evidence="1 2">
    <name type="scientific">Plakobranchus ocellatus</name>
    <dbReference type="NCBI Taxonomy" id="259542"/>
    <lineage>
        <taxon>Eukaryota</taxon>
        <taxon>Metazoa</taxon>
        <taxon>Spiralia</taxon>
        <taxon>Lophotrochozoa</taxon>
        <taxon>Mollusca</taxon>
        <taxon>Gastropoda</taxon>
        <taxon>Heterobranchia</taxon>
        <taxon>Euthyneura</taxon>
        <taxon>Panpulmonata</taxon>
        <taxon>Sacoglossa</taxon>
        <taxon>Placobranchoidea</taxon>
        <taxon>Plakobranchidae</taxon>
        <taxon>Plakobranchus</taxon>
    </lineage>
</organism>
<comment type="caution">
    <text evidence="1">The sequence shown here is derived from an EMBL/GenBank/DDBJ whole genome shotgun (WGS) entry which is preliminary data.</text>
</comment>
<sequence>MINQESLLPWLTSANSSSLDTAGHNMAAMLFVPKNRKSQAEAAEATEIAETEEIPPSIQNRGFPADPRKTIITGISCRPQTGCDKFQTDD</sequence>
<reference evidence="1 2" key="1">
    <citation type="journal article" date="2021" name="Elife">
        <title>Chloroplast acquisition without the gene transfer in kleptoplastic sea slugs, Plakobranchus ocellatus.</title>
        <authorList>
            <person name="Maeda T."/>
            <person name="Takahashi S."/>
            <person name="Yoshida T."/>
            <person name="Shimamura S."/>
            <person name="Takaki Y."/>
            <person name="Nagai Y."/>
            <person name="Toyoda A."/>
            <person name="Suzuki Y."/>
            <person name="Arimoto A."/>
            <person name="Ishii H."/>
            <person name="Satoh N."/>
            <person name="Nishiyama T."/>
            <person name="Hasebe M."/>
            <person name="Maruyama T."/>
            <person name="Minagawa J."/>
            <person name="Obokata J."/>
            <person name="Shigenobu S."/>
        </authorList>
    </citation>
    <scope>NUCLEOTIDE SEQUENCE [LARGE SCALE GENOMIC DNA]</scope>
</reference>
<evidence type="ECO:0000313" key="1">
    <source>
        <dbReference type="EMBL" id="GFO26429.1"/>
    </source>
</evidence>
<name>A0AAV4C6Y3_9GAST</name>
<keyword evidence="2" id="KW-1185">Reference proteome</keyword>
<gene>
    <name evidence="1" type="ORF">PoB_005293400</name>
</gene>
<proteinExistence type="predicted"/>
<accession>A0AAV4C6Y3</accession>
<evidence type="ECO:0000313" key="2">
    <source>
        <dbReference type="Proteomes" id="UP000735302"/>
    </source>
</evidence>